<dbReference type="KEGG" id="chyd:H4K34_16720"/>
<dbReference type="InterPro" id="IPR011605">
    <property type="entry name" value="NusB_fam"/>
</dbReference>
<keyword evidence="4" id="KW-0805">Transcription regulation</keyword>
<dbReference type="Pfam" id="PF01029">
    <property type="entry name" value="NusB"/>
    <property type="match status" value="1"/>
</dbReference>
<dbReference type="GO" id="GO:0003723">
    <property type="term" value="F:RNA binding"/>
    <property type="evidence" value="ECO:0007669"/>
    <property type="project" value="UniProtKB-KW"/>
</dbReference>
<dbReference type="Gene3D" id="1.10.940.10">
    <property type="entry name" value="NusB-like"/>
    <property type="match status" value="1"/>
</dbReference>
<keyword evidence="5" id="KW-0804">Transcription</keyword>
<evidence type="ECO:0000313" key="7">
    <source>
        <dbReference type="EMBL" id="QNR23995.1"/>
    </source>
</evidence>
<dbReference type="GO" id="GO:0005829">
    <property type="term" value="C:cytosol"/>
    <property type="evidence" value="ECO:0007669"/>
    <property type="project" value="TreeGrafter"/>
</dbReference>
<dbReference type="Proteomes" id="UP000516305">
    <property type="component" value="Chromosome"/>
</dbReference>
<proteinExistence type="inferred from homology"/>
<evidence type="ECO:0000256" key="2">
    <source>
        <dbReference type="ARBA" id="ARBA00022814"/>
    </source>
</evidence>
<dbReference type="EMBL" id="CP060139">
    <property type="protein sequence ID" value="QNR23995.1"/>
    <property type="molecule type" value="Genomic_DNA"/>
</dbReference>
<dbReference type="NCBIfam" id="TIGR01951">
    <property type="entry name" value="nusB"/>
    <property type="match status" value="1"/>
</dbReference>
<evidence type="ECO:0000259" key="6">
    <source>
        <dbReference type="Pfam" id="PF01029"/>
    </source>
</evidence>
<evidence type="ECO:0000313" key="8">
    <source>
        <dbReference type="Proteomes" id="UP000516305"/>
    </source>
</evidence>
<dbReference type="InterPro" id="IPR035926">
    <property type="entry name" value="NusB-like_sf"/>
</dbReference>
<evidence type="ECO:0000256" key="3">
    <source>
        <dbReference type="ARBA" id="ARBA00022884"/>
    </source>
</evidence>
<evidence type="ECO:0000256" key="4">
    <source>
        <dbReference type="ARBA" id="ARBA00023015"/>
    </source>
</evidence>
<keyword evidence="8" id="KW-1185">Reference proteome</keyword>
<keyword evidence="3" id="KW-0694">RNA-binding</keyword>
<reference evidence="7 8" key="1">
    <citation type="submission" date="2020-08" db="EMBL/GenBank/DDBJ databases">
        <title>Croceimicrobium hydrocarbonivorans gen. nov., sp. nov., a novel marine bacterium isolated from a bacterial consortium that degrades polyethylene terephthalate.</title>
        <authorList>
            <person name="Liu R."/>
        </authorList>
    </citation>
    <scope>NUCLEOTIDE SEQUENCE [LARGE SCALE GENOMIC DNA]</scope>
    <source>
        <strain evidence="7 8">A20-9</strain>
    </source>
</reference>
<comment type="similarity">
    <text evidence="1">Belongs to the NusB family.</text>
</comment>
<evidence type="ECO:0000256" key="1">
    <source>
        <dbReference type="ARBA" id="ARBA00005952"/>
    </source>
</evidence>
<feature type="domain" description="NusB/RsmB/TIM44" evidence="6">
    <location>
        <begin position="178"/>
        <end position="296"/>
    </location>
</feature>
<dbReference type="PANTHER" id="PTHR11078:SF3">
    <property type="entry name" value="ANTITERMINATION NUSB DOMAIN-CONTAINING PROTEIN"/>
    <property type="match status" value="1"/>
</dbReference>
<dbReference type="PANTHER" id="PTHR11078">
    <property type="entry name" value="N UTILIZATION SUBSTANCE PROTEIN B-RELATED"/>
    <property type="match status" value="1"/>
</dbReference>
<dbReference type="AlphaFoldDB" id="A0A7H0VE47"/>
<dbReference type="SUPFAM" id="SSF48013">
    <property type="entry name" value="NusB-like"/>
    <property type="match status" value="1"/>
</dbReference>
<dbReference type="GO" id="GO:0031564">
    <property type="term" value="P:transcription antitermination"/>
    <property type="evidence" value="ECO:0007669"/>
    <property type="project" value="UniProtKB-KW"/>
</dbReference>
<sequence length="313" mass="37275">MLTRRHLRIKVFQALYAYAYDPQRGLIKAEKQLRQSIDEIYRLYLYDLAALVLIHRFAKERIEVNRQKRLPSQEDLNPNLRFVENRFLSWLERNPRFKQEVEDLHIKFGDEKELIRKIFREFLEDERYQLYMEADHNDLKEDRKLVKYLYGTYLAENEDLHEVYEERNMFWSDDLDAAQAMVVKTITSFDSKREQESALIPLIKNQEDLDFALKLFRISVNEGDKFESKILAKAEHWEGDRLAAIDQVLMKMALAELVTFNQIPVKVTLNEYIELAKQYSTRRSGQFVNGILDKLQQEMTDAGEIRKIGRGLL</sequence>
<evidence type="ECO:0000256" key="5">
    <source>
        <dbReference type="ARBA" id="ARBA00023163"/>
    </source>
</evidence>
<keyword evidence="2" id="KW-0889">Transcription antitermination</keyword>
<organism evidence="7 8">
    <name type="scientific">Croceimicrobium hydrocarbonivorans</name>
    <dbReference type="NCBI Taxonomy" id="2761580"/>
    <lineage>
        <taxon>Bacteria</taxon>
        <taxon>Pseudomonadati</taxon>
        <taxon>Bacteroidota</taxon>
        <taxon>Flavobacteriia</taxon>
        <taxon>Flavobacteriales</taxon>
        <taxon>Owenweeksiaceae</taxon>
        <taxon>Croceimicrobium</taxon>
    </lineage>
</organism>
<name>A0A7H0VE47_9FLAO</name>
<dbReference type="InterPro" id="IPR006027">
    <property type="entry name" value="NusB_RsmB_TIM44"/>
</dbReference>
<gene>
    <name evidence="7" type="primary">nusB</name>
    <name evidence="7" type="ORF">H4K34_16720</name>
</gene>
<accession>A0A7H0VE47</accession>
<protein>
    <submittedName>
        <fullName evidence="7">Transcription antitermination factor NusB</fullName>
    </submittedName>
</protein>
<dbReference type="GO" id="GO:0006353">
    <property type="term" value="P:DNA-templated transcription termination"/>
    <property type="evidence" value="ECO:0007669"/>
    <property type="project" value="InterPro"/>
</dbReference>
<dbReference type="RefSeq" id="WP_210758529.1">
    <property type="nucleotide sequence ID" value="NZ_CP060139.1"/>
</dbReference>